<dbReference type="GO" id="GO:0005524">
    <property type="term" value="F:ATP binding"/>
    <property type="evidence" value="ECO:0007669"/>
    <property type="project" value="UniProtKB-KW"/>
</dbReference>
<feature type="domain" description="ABC transporter" evidence="10">
    <location>
        <begin position="7"/>
        <end position="232"/>
    </location>
</feature>
<dbReference type="Pfam" id="PF00005">
    <property type="entry name" value="ABC_tran"/>
    <property type="match status" value="1"/>
</dbReference>
<dbReference type="RefSeq" id="WP_100314552.1">
    <property type="nucleotide sequence ID" value="NZ_PGFG01000001.1"/>
</dbReference>
<dbReference type="PROSITE" id="PS00211">
    <property type="entry name" value="ABC_TRANSPORTER_1"/>
    <property type="match status" value="1"/>
</dbReference>
<evidence type="ECO:0000256" key="5">
    <source>
        <dbReference type="ARBA" id="ARBA00022475"/>
    </source>
</evidence>
<dbReference type="InterPro" id="IPR017871">
    <property type="entry name" value="ABC_transporter-like_CS"/>
</dbReference>
<keyword evidence="4" id="KW-0536">Nodulation</keyword>
<dbReference type="OrthoDB" id="750260at2"/>
<keyword evidence="3" id="KW-0813">Transport</keyword>
<dbReference type="SMART" id="SM00382">
    <property type="entry name" value="AAA"/>
    <property type="match status" value="1"/>
</dbReference>
<comment type="subcellular location">
    <subcellularLocation>
        <location evidence="1">Cell membrane</location>
    </subcellularLocation>
</comment>
<name>A0A2M9CVW0_9BACT</name>
<keyword evidence="5" id="KW-1003">Cell membrane</keyword>
<dbReference type="Proteomes" id="UP000230000">
    <property type="component" value="Unassembled WGS sequence"/>
</dbReference>
<organism evidence="11 12">
    <name type="scientific">Thermoflavifilum aggregans</name>
    <dbReference type="NCBI Taxonomy" id="454188"/>
    <lineage>
        <taxon>Bacteria</taxon>
        <taxon>Pseudomonadati</taxon>
        <taxon>Bacteroidota</taxon>
        <taxon>Chitinophagia</taxon>
        <taxon>Chitinophagales</taxon>
        <taxon>Chitinophagaceae</taxon>
        <taxon>Thermoflavifilum</taxon>
    </lineage>
</organism>
<dbReference type="PANTHER" id="PTHR42711:SF5">
    <property type="entry name" value="ABC TRANSPORTER ATP-BINDING PROTEIN NATA"/>
    <property type="match status" value="1"/>
</dbReference>
<dbReference type="InterPro" id="IPR003439">
    <property type="entry name" value="ABC_transporter-like_ATP-bd"/>
</dbReference>
<evidence type="ECO:0000256" key="7">
    <source>
        <dbReference type="ARBA" id="ARBA00022840"/>
    </source>
</evidence>
<dbReference type="EMBL" id="PGFG01000001">
    <property type="protein sequence ID" value="PJJ76017.1"/>
    <property type="molecule type" value="Genomic_DNA"/>
</dbReference>
<dbReference type="InterPro" id="IPR027417">
    <property type="entry name" value="P-loop_NTPase"/>
</dbReference>
<proteinExistence type="inferred from homology"/>
<keyword evidence="12" id="KW-1185">Reference proteome</keyword>
<keyword evidence="9" id="KW-0472">Membrane</keyword>
<keyword evidence="8" id="KW-1278">Translocase</keyword>
<evidence type="ECO:0000256" key="9">
    <source>
        <dbReference type="ARBA" id="ARBA00023136"/>
    </source>
</evidence>
<comment type="caution">
    <text evidence="11">The sequence shown here is derived from an EMBL/GenBank/DDBJ whole genome shotgun (WGS) entry which is preliminary data.</text>
</comment>
<dbReference type="SUPFAM" id="SSF52540">
    <property type="entry name" value="P-loop containing nucleoside triphosphate hydrolases"/>
    <property type="match status" value="1"/>
</dbReference>
<sequence>MANKKMIIVQDLVKRYGDLEAVKGISFEVEEGEIFGLLGPNGAGKSTTLEIIETLRPKTSGKVWVNGYDLDKEPQKIKQIIGVQLQSAGYYPNLNLKQLIDLFAGLYNKHVDAMELLRSIRLEDKARKKFKELSGGQQQRFSVATTLINQPKVIFLDEPTTGMDPQARRNLWDLIRQIREQGTTVVITTHYMDEAEYLCDRVAIIDLGRIIALDTPERLIDELVSSGFERHKEVKKANLEDVFLHLTGKELREE</sequence>
<evidence type="ECO:0000313" key="11">
    <source>
        <dbReference type="EMBL" id="PJJ76017.1"/>
    </source>
</evidence>
<evidence type="ECO:0000256" key="4">
    <source>
        <dbReference type="ARBA" id="ARBA00022458"/>
    </source>
</evidence>
<accession>A0A2M9CVW0</accession>
<dbReference type="Gene3D" id="3.40.50.300">
    <property type="entry name" value="P-loop containing nucleotide triphosphate hydrolases"/>
    <property type="match status" value="1"/>
</dbReference>
<dbReference type="PANTHER" id="PTHR42711">
    <property type="entry name" value="ABC TRANSPORTER ATP-BINDING PROTEIN"/>
    <property type="match status" value="1"/>
</dbReference>
<dbReference type="GO" id="GO:0005886">
    <property type="term" value="C:plasma membrane"/>
    <property type="evidence" value="ECO:0007669"/>
    <property type="project" value="UniProtKB-SubCell"/>
</dbReference>
<dbReference type="InterPro" id="IPR003593">
    <property type="entry name" value="AAA+_ATPase"/>
</dbReference>
<evidence type="ECO:0000259" key="10">
    <source>
        <dbReference type="PROSITE" id="PS50893"/>
    </source>
</evidence>
<evidence type="ECO:0000256" key="1">
    <source>
        <dbReference type="ARBA" id="ARBA00004236"/>
    </source>
</evidence>
<evidence type="ECO:0000256" key="3">
    <source>
        <dbReference type="ARBA" id="ARBA00022448"/>
    </source>
</evidence>
<dbReference type="GO" id="GO:0016887">
    <property type="term" value="F:ATP hydrolysis activity"/>
    <property type="evidence" value="ECO:0007669"/>
    <property type="project" value="InterPro"/>
</dbReference>
<reference evidence="11 12" key="1">
    <citation type="submission" date="2017-11" db="EMBL/GenBank/DDBJ databases">
        <title>Genomic Encyclopedia of Archaeal and Bacterial Type Strains, Phase II (KMG-II): From Individual Species to Whole Genera.</title>
        <authorList>
            <person name="Goeker M."/>
        </authorList>
    </citation>
    <scope>NUCLEOTIDE SEQUENCE [LARGE SCALE GENOMIC DNA]</scope>
    <source>
        <strain evidence="11 12">DSM 27268</strain>
    </source>
</reference>
<dbReference type="PROSITE" id="PS50893">
    <property type="entry name" value="ABC_TRANSPORTER_2"/>
    <property type="match status" value="1"/>
</dbReference>
<gene>
    <name evidence="11" type="ORF">BXY57_1611</name>
</gene>
<evidence type="ECO:0000313" key="12">
    <source>
        <dbReference type="Proteomes" id="UP000230000"/>
    </source>
</evidence>
<dbReference type="AlphaFoldDB" id="A0A2M9CVW0"/>
<keyword evidence="6" id="KW-0547">Nucleotide-binding</keyword>
<comment type="similarity">
    <text evidence="2">Belongs to the ABC transporter superfamily.</text>
</comment>
<evidence type="ECO:0000256" key="6">
    <source>
        <dbReference type="ARBA" id="ARBA00022741"/>
    </source>
</evidence>
<dbReference type="InterPro" id="IPR050763">
    <property type="entry name" value="ABC_transporter_ATP-binding"/>
</dbReference>
<protein>
    <submittedName>
        <fullName evidence="11">ABC-2 type transport system ATP-binding protein</fullName>
    </submittedName>
</protein>
<evidence type="ECO:0000256" key="2">
    <source>
        <dbReference type="ARBA" id="ARBA00005417"/>
    </source>
</evidence>
<dbReference type="FunFam" id="3.40.50.300:FF:000589">
    <property type="entry name" value="ABC transporter, ATP-binding subunit"/>
    <property type="match status" value="1"/>
</dbReference>
<evidence type="ECO:0000256" key="8">
    <source>
        <dbReference type="ARBA" id="ARBA00022967"/>
    </source>
</evidence>
<keyword evidence="7 11" id="KW-0067">ATP-binding</keyword>